<dbReference type="EMBL" id="QGGL01000005">
    <property type="protein sequence ID" value="PWK14360.1"/>
    <property type="molecule type" value="Genomic_DNA"/>
</dbReference>
<protein>
    <submittedName>
        <fullName evidence="1">Uncharacterized protein</fullName>
    </submittedName>
</protein>
<dbReference type="Proteomes" id="UP000245634">
    <property type="component" value="Unassembled WGS sequence"/>
</dbReference>
<evidence type="ECO:0000313" key="2">
    <source>
        <dbReference type="Proteomes" id="UP000245634"/>
    </source>
</evidence>
<dbReference type="RefSeq" id="WP_109687795.1">
    <property type="nucleotide sequence ID" value="NZ_QGGL01000005.1"/>
</dbReference>
<proteinExistence type="predicted"/>
<evidence type="ECO:0000313" key="1">
    <source>
        <dbReference type="EMBL" id="PWK14360.1"/>
    </source>
</evidence>
<sequence>MKRQRTHISHVYLVSVEDPDDYYHKPEGVLFIDNLGNHTLYSADSRFNFLRNAVHKFPYKELEEGVAFRDHEVRITDLTDTFRAEFELTVDDMLEILKRVYESSPLQLFFLEKHLDPQNYNQPFVP</sequence>
<dbReference type="AlphaFoldDB" id="A0A316DBJ3"/>
<name>A0A316DBJ3_9BACL</name>
<dbReference type="OrthoDB" id="2376133at2"/>
<organism evidence="1 2">
    <name type="scientific">Tumebacillus permanentifrigoris</name>
    <dbReference type="NCBI Taxonomy" id="378543"/>
    <lineage>
        <taxon>Bacteria</taxon>
        <taxon>Bacillati</taxon>
        <taxon>Bacillota</taxon>
        <taxon>Bacilli</taxon>
        <taxon>Bacillales</taxon>
        <taxon>Alicyclobacillaceae</taxon>
        <taxon>Tumebacillus</taxon>
    </lineage>
</organism>
<comment type="caution">
    <text evidence="1">The sequence shown here is derived from an EMBL/GenBank/DDBJ whole genome shotgun (WGS) entry which is preliminary data.</text>
</comment>
<keyword evidence="2" id="KW-1185">Reference proteome</keyword>
<gene>
    <name evidence="1" type="ORF">C7459_105117</name>
</gene>
<reference evidence="1 2" key="1">
    <citation type="submission" date="2018-05" db="EMBL/GenBank/DDBJ databases">
        <title>Genomic Encyclopedia of Type Strains, Phase IV (KMG-IV): sequencing the most valuable type-strain genomes for metagenomic binning, comparative biology and taxonomic classification.</title>
        <authorList>
            <person name="Goeker M."/>
        </authorList>
    </citation>
    <scope>NUCLEOTIDE SEQUENCE [LARGE SCALE GENOMIC DNA]</scope>
    <source>
        <strain evidence="1 2">DSM 18773</strain>
    </source>
</reference>
<accession>A0A316DBJ3</accession>